<dbReference type="SUPFAM" id="SSF63829">
    <property type="entry name" value="Calcium-dependent phosphotriesterase"/>
    <property type="match status" value="1"/>
</dbReference>
<name>A0A7X0PJ23_9BURK</name>
<protein>
    <submittedName>
        <fullName evidence="1">Uncharacterized protein</fullName>
    </submittedName>
</protein>
<accession>A0A7X0PJ23</accession>
<keyword evidence="2" id="KW-1185">Reference proteome</keyword>
<organism evidence="1 2">
    <name type="scientific">Acidovorax soli</name>
    <dbReference type="NCBI Taxonomy" id="592050"/>
    <lineage>
        <taxon>Bacteria</taxon>
        <taxon>Pseudomonadati</taxon>
        <taxon>Pseudomonadota</taxon>
        <taxon>Betaproteobacteria</taxon>
        <taxon>Burkholderiales</taxon>
        <taxon>Comamonadaceae</taxon>
        <taxon>Acidovorax</taxon>
    </lineage>
</organism>
<proteinExistence type="predicted"/>
<dbReference type="Proteomes" id="UP000575083">
    <property type="component" value="Unassembled WGS sequence"/>
</dbReference>
<dbReference type="AlphaFoldDB" id="A0A7X0PJ23"/>
<reference evidence="1 2" key="1">
    <citation type="submission" date="2020-08" db="EMBL/GenBank/DDBJ databases">
        <title>Functional genomics of gut bacteria from endangered species of beetles.</title>
        <authorList>
            <person name="Carlos-Shanley C."/>
        </authorList>
    </citation>
    <scope>NUCLEOTIDE SEQUENCE [LARGE SCALE GENOMIC DNA]</scope>
    <source>
        <strain evidence="1 2">S00198</strain>
    </source>
</reference>
<sequence>MIFDRETYKRFFLGYDIIDCTIGFEDGRLGFLLAEIKEGKAHDDHYQLRLLAVKRTNPVDTRFFSMSTNALSHWSDLCSAWEPGHAEFVGVDTGRTVYGYRPKVHKGQEARIPFHRVPAGAEARYDSIVRRTVRAGTTVFAVGWPFRVYERLGPDQWREHTDIPLPEGLDSTDEDTFDEAMGLDQSSFHYLAGRSALDLYVVGSRGAVWRRQGQAWRQLAFPSDLSLRTVAVAPNGMAYITDENGRVWKGLDDGWRCLTPVWKHHEGFKDSAWFAGRLWCTGDKGGLYVLQGRRMVLAQDARAQPMPWEFSSAARRLDVSPDGRVLLIAGGVWAAQFDGSDWKWLIREMPKARDIADGAIEVLASN</sequence>
<dbReference type="RefSeq" id="WP_184863322.1">
    <property type="nucleotide sequence ID" value="NZ_JACHLK010000015.1"/>
</dbReference>
<comment type="caution">
    <text evidence="1">The sequence shown here is derived from an EMBL/GenBank/DDBJ whole genome shotgun (WGS) entry which is preliminary data.</text>
</comment>
<dbReference type="EMBL" id="JACHLK010000015">
    <property type="protein sequence ID" value="MBB6562878.1"/>
    <property type="molecule type" value="Genomic_DNA"/>
</dbReference>
<gene>
    <name evidence="1" type="ORF">HNP48_005595</name>
</gene>
<evidence type="ECO:0000313" key="1">
    <source>
        <dbReference type="EMBL" id="MBB6562878.1"/>
    </source>
</evidence>
<evidence type="ECO:0000313" key="2">
    <source>
        <dbReference type="Proteomes" id="UP000575083"/>
    </source>
</evidence>